<evidence type="ECO:0000313" key="2">
    <source>
        <dbReference type="Proteomes" id="UP000488521"/>
    </source>
</evidence>
<gene>
    <name evidence="1" type="ORF">GAN59_11865</name>
</gene>
<name>A0A6I0S857_BACT4</name>
<dbReference type="EMBL" id="WCRS01000006">
    <property type="protein sequence ID" value="KAB4474199.1"/>
    <property type="molecule type" value="Genomic_DNA"/>
</dbReference>
<accession>A0A6I0S857</accession>
<dbReference type="Proteomes" id="UP000488521">
    <property type="component" value="Unassembled WGS sequence"/>
</dbReference>
<evidence type="ECO:0000313" key="1">
    <source>
        <dbReference type="EMBL" id="KAB4474199.1"/>
    </source>
</evidence>
<reference evidence="1 2" key="1">
    <citation type="journal article" date="2019" name="Nat. Med.">
        <title>A library of human gut bacterial isolates paired with longitudinal multiomics data enables mechanistic microbiome research.</title>
        <authorList>
            <person name="Poyet M."/>
            <person name="Groussin M."/>
            <person name="Gibbons S.M."/>
            <person name="Avila-Pacheco J."/>
            <person name="Jiang X."/>
            <person name="Kearney S.M."/>
            <person name="Perrotta A.R."/>
            <person name="Berdy B."/>
            <person name="Zhao S."/>
            <person name="Lieberman T.D."/>
            <person name="Swanson P.K."/>
            <person name="Smith M."/>
            <person name="Roesemann S."/>
            <person name="Alexander J.E."/>
            <person name="Rich S.A."/>
            <person name="Livny J."/>
            <person name="Vlamakis H."/>
            <person name="Clish C."/>
            <person name="Bullock K."/>
            <person name="Deik A."/>
            <person name="Scott J."/>
            <person name="Pierce K.A."/>
            <person name="Xavier R.J."/>
            <person name="Alm E.J."/>
        </authorList>
    </citation>
    <scope>NUCLEOTIDE SEQUENCE [LARGE SCALE GENOMIC DNA]</scope>
    <source>
        <strain evidence="1 2">BIOML-A156</strain>
    </source>
</reference>
<evidence type="ECO:0008006" key="3">
    <source>
        <dbReference type="Google" id="ProtNLM"/>
    </source>
</evidence>
<dbReference type="AlphaFoldDB" id="A0A6I0S857"/>
<protein>
    <recommendedName>
        <fullName evidence="3">Peptidase C39-like domain-containing protein</fullName>
    </recommendedName>
</protein>
<organism evidence="1 2">
    <name type="scientific">Bacteroides thetaiotaomicron</name>
    <dbReference type="NCBI Taxonomy" id="818"/>
    <lineage>
        <taxon>Bacteria</taxon>
        <taxon>Pseudomonadati</taxon>
        <taxon>Bacteroidota</taxon>
        <taxon>Bacteroidia</taxon>
        <taxon>Bacteroidales</taxon>
        <taxon>Bacteroidaceae</taxon>
        <taxon>Bacteroides</taxon>
    </lineage>
</organism>
<comment type="caution">
    <text evidence="1">The sequence shown here is derived from an EMBL/GenBank/DDBJ whole genome shotgun (WGS) entry which is preliminary data.</text>
</comment>
<proteinExistence type="predicted"/>
<dbReference type="RefSeq" id="WP_225700245.1">
    <property type="nucleotide sequence ID" value="NZ_CAXSXH010000010.1"/>
</dbReference>
<sequence length="226" mass="26148">MKHSLKLKSCVFTFRSFMVIAVSLWVVIPLKGFAQAKKSELTREVDFSSQVKMVPQKCHYWCYYACLEAVTDNLQCFYCSDYIRHYLMNEESNPYPQNIVSNEDFENAIEMFKENYDAPCESSSVYDNFGISAGNFYTYLETNGFGICSSSDFVRKISQEGENPTITFFVKREDETAHCVAFVGSKLYNNNWNDPNSVIYIMDPGYSDIKSYTLSELYTYNAIYCK</sequence>